<dbReference type="InterPro" id="IPR031640">
    <property type="entry name" value="Glu_dehyd_C"/>
</dbReference>
<dbReference type="Pfam" id="PF08240">
    <property type="entry name" value="ADH_N"/>
    <property type="match status" value="1"/>
</dbReference>
<feature type="domain" description="Glucose dehydrogenase C-terminal" evidence="6">
    <location>
        <begin position="147"/>
        <end position="343"/>
    </location>
</feature>
<proteinExistence type="predicted"/>
<keyword evidence="4" id="KW-0560">Oxidoreductase</keyword>
<dbReference type="PANTHER" id="PTHR43189:SF2">
    <property type="entry name" value="GLUCOSE 1-DEHYDROGENASE"/>
    <property type="match status" value="1"/>
</dbReference>
<dbReference type="EMBL" id="JBHRWW010000016">
    <property type="protein sequence ID" value="MFC3690125.1"/>
    <property type="molecule type" value="Genomic_DNA"/>
</dbReference>
<protein>
    <submittedName>
        <fullName evidence="7">Glucose 1-dehydrogenase</fullName>
    </submittedName>
</protein>
<dbReference type="SUPFAM" id="SSF51735">
    <property type="entry name" value="NAD(P)-binding Rossmann-fold domains"/>
    <property type="match status" value="1"/>
</dbReference>
<evidence type="ECO:0000313" key="7">
    <source>
        <dbReference type="EMBL" id="MFC3690125.1"/>
    </source>
</evidence>
<sequence>MRALTVTPGQPSAAELVELDEPSPEEGSVLVRTVAVGVCGTDREIMSGEYGEAPPGEDRLVIGHESLGRVVEAPEGSGLSAGDLVVAVVREPDPEPCTSCAVGEQDMCRNGRYTEHGIKGVHGFARDSYRAEPDRLVAVPASLGLRGVLVEPASVLAKAWEHIEHIGRRGRWEPRTVLVTGAGPVGLLAALMGAQRGLEVHVADLVTDGPKPELVRRLGGTYHGGPVEQVDLAADVVLECTGVPQVVAHVLGGTAPGAVVCLAGVSSPGRVDIDLGSLNREWVLDNDVVFGSVNANRRHYEAAVEALVQADPAWLDGMVTRVVPLEDFAEAVEDREGDIKSVLLLDTPPD</sequence>
<evidence type="ECO:0000256" key="4">
    <source>
        <dbReference type="ARBA" id="ARBA00023002"/>
    </source>
</evidence>
<dbReference type="Gene3D" id="3.40.50.720">
    <property type="entry name" value="NAD(P)-binding Rossmann-like Domain"/>
    <property type="match status" value="1"/>
</dbReference>
<name>A0ABV7WJT2_9MICO</name>
<accession>A0ABV7WJT2</accession>
<dbReference type="InterPro" id="IPR013154">
    <property type="entry name" value="ADH-like_N"/>
</dbReference>
<evidence type="ECO:0000256" key="1">
    <source>
        <dbReference type="ARBA" id="ARBA00001947"/>
    </source>
</evidence>
<evidence type="ECO:0000256" key="3">
    <source>
        <dbReference type="ARBA" id="ARBA00022833"/>
    </source>
</evidence>
<evidence type="ECO:0000256" key="2">
    <source>
        <dbReference type="ARBA" id="ARBA00022723"/>
    </source>
</evidence>
<reference evidence="8" key="1">
    <citation type="journal article" date="2019" name="Int. J. Syst. Evol. Microbiol.">
        <title>The Global Catalogue of Microorganisms (GCM) 10K type strain sequencing project: providing services to taxonomists for standard genome sequencing and annotation.</title>
        <authorList>
            <consortium name="The Broad Institute Genomics Platform"/>
            <consortium name="The Broad Institute Genome Sequencing Center for Infectious Disease"/>
            <person name="Wu L."/>
            <person name="Ma J."/>
        </authorList>
    </citation>
    <scope>NUCLEOTIDE SEQUENCE [LARGE SCALE GENOMIC DNA]</scope>
    <source>
        <strain evidence="8">NCAIM B.02333</strain>
    </source>
</reference>
<dbReference type="InterPro" id="IPR011032">
    <property type="entry name" value="GroES-like_sf"/>
</dbReference>
<comment type="caution">
    <text evidence="7">The sequence shown here is derived from an EMBL/GenBank/DDBJ whole genome shotgun (WGS) entry which is preliminary data.</text>
</comment>
<dbReference type="Gene3D" id="3.90.180.10">
    <property type="entry name" value="Medium-chain alcohol dehydrogenases, catalytic domain"/>
    <property type="match status" value="1"/>
</dbReference>
<keyword evidence="8" id="KW-1185">Reference proteome</keyword>
<dbReference type="Proteomes" id="UP001595685">
    <property type="component" value="Unassembled WGS sequence"/>
</dbReference>
<keyword evidence="2" id="KW-0479">Metal-binding</keyword>
<dbReference type="CDD" id="cd08230">
    <property type="entry name" value="glucose_DH"/>
    <property type="match status" value="1"/>
</dbReference>
<organism evidence="7 8">
    <name type="scientific">Aquipuribacter hungaricus</name>
    <dbReference type="NCBI Taxonomy" id="545624"/>
    <lineage>
        <taxon>Bacteria</taxon>
        <taxon>Bacillati</taxon>
        <taxon>Actinomycetota</taxon>
        <taxon>Actinomycetes</taxon>
        <taxon>Micrococcales</taxon>
        <taxon>Intrasporangiaceae</taxon>
        <taxon>Aquipuribacter</taxon>
    </lineage>
</organism>
<dbReference type="SUPFAM" id="SSF50129">
    <property type="entry name" value="GroES-like"/>
    <property type="match status" value="1"/>
</dbReference>
<dbReference type="PANTHER" id="PTHR43189">
    <property type="entry name" value="ZINC-TYPE ALCOHOL DEHYDROGENASE-LIKE PROTEIN C1198.01-RELATED"/>
    <property type="match status" value="1"/>
</dbReference>
<evidence type="ECO:0000259" key="5">
    <source>
        <dbReference type="Pfam" id="PF08240"/>
    </source>
</evidence>
<comment type="cofactor">
    <cofactor evidence="1">
        <name>Zn(2+)</name>
        <dbReference type="ChEBI" id="CHEBI:29105"/>
    </cofactor>
</comment>
<dbReference type="Pfam" id="PF16912">
    <property type="entry name" value="Glu_dehyd_C"/>
    <property type="match status" value="1"/>
</dbReference>
<evidence type="ECO:0000259" key="6">
    <source>
        <dbReference type="Pfam" id="PF16912"/>
    </source>
</evidence>
<keyword evidence="3" id="KW-0862">Zinc</keyword>
<evidence type="ECO:0000313" key="8">
    <source>
        <dbReference type="Proteomes" id="UP001595685"/>
    </source>
</evidence>
<dbReference type="RefSeq" id="WP_340294514.1">
    <property type="nucleotide sequence ID" value="NZ_JBBEOI010000164.1"/>
</dbReference>
<dbReference type="InterPro" id="IPR036291">
    <property type="entry name" value="NAD(P)-bd_dom_sf"/>
</dbReference>
<gene>
    <name evidence="7" type="ORF">ACFOLH_17395</name>
</gene>
<feature type="domain" description="Alcohol dehydrogenase-like N-terminal" evidence="5">
    <location>
        <begin position="26"/>
        <end position="140"/>
    </location>
</feature>